<dbReference type="AlphaFoldDB" id="A0A3L6SND5"/>
<organism evidence="1 2">
    <name type="scientific">Panicum miliaceum</name>
    <name type="common">Proso millet</name>
    <name type="synonym">Broomcorn millet</name>
    <dbReference type="NCBI Taxonomy" id="4540"/>
    <lineage>
        <taxon>Eukaryota</taxon>
        <taxon>Viridiplantae</taxon>
        <taxon>Streptophyta</taxon>
        <taxon>Embryophyta</taxon>
        <taxon>Tracheophyta</taxon>
        <taxon>Spermatophyta</taxon>
        <taxon>Magnoliopsida</taxon>
        <taxon>Liliopsida</taxon>
        <taxon>Poales</taxon>
        <taxon>Poaceae</taxon>
        <taxon>PACMAD clade</taxon>
        <taxon>Panicoideae</taxon>
        <taxon>Panicodae</taxon>
        <taxon>Paniceae</taxon>
        <taxon>Panicinae</taxon>
        <taxon>Panicum</taxon>
        <taxon>Panicum sect. Panicum</taxon>
    </lineage>
</organism>
<dbReference type="Proteomes" id="UP000275267">
    <property type="component" value="Unassembled WGS sequence"/>
</dbReference>
<evidence type="ECO:0008006" key="3">
    <source>
        <dbReference type="Google" id="ProtNLM"/>
    </source>
</evidence>
<accession>A0A3L6SND5</accession>
<evidence type="ECO:0000313" key="2">
    <source>
        <dbReference type="Proteomes" id="UP000275267"/>
    </source>
</evidence>
<dbReference type="OrthoDB" id="674105at2759"/>
<comment type="caution">
    <text evidence="1">The sequence shown here is derived from an EMBL/GenBank/DDBJ whole genome shotgun (WGS) entry which is preliminary data.</text>
</comment>
<gene>
    <name evidence="1" type="ORF">C2845_PM07G17040</name>
</gene>
<name>A0A3L6SND5_PANMI</name>
<evidence type="ECO:0000313" key="1">
    <source>
        <dbReference type="EMBL" id="RLN24148.1"/>
    </source>
</evidence>
<keyword evidence="2" id="KW-1185">Reference proteome</keyword>
<protein>
    <recommendedName>
        <fullName evidence="3">Aminotransferase-like plant mobile domain-containing protein</fullName>
    </recommendedName>
</protein>
<sequence>MPIQHGRLQLSRLGRHEVAVKNDQPAFKIQSCCKPDKILVSSIGFDGLLALQRHQALDGTLSLWMLQRFDPETMTLCLDGGVSLPIRDVDVYLVLGVPFEGKKVQYNYQLSRDVVNDARVALTVDNRPPSFTVKWLEEILVKDYGNHMTDQQKTAFKLAVVLYSMACVAPGTNKGQNMFSIWEYVKLMP</sequence>
<proteinExistence type="predicted"/>
<dbReference type="EMBL" id="PQIB02000004">
    <property type="protein sequence ID" value="RLN24148.1"/>
    <property type="molecule type" value="Genomic_DNA"/>
</dbReference>
<reference evidence="2" key="1">
    <citation type="journal article" date="2019" name="Nat. Commun.">
        <title>The genome of broomcorn millet.</title>
        <authorList>
            <person name="Zou C."/>
            <person name="Miki D."/>
            <person name="Li D."/>
            <person name="Tang Q."/>
            <person name="Xiao L."/>
            <person name="Rajput S."/>
            <person name="Deng P."/>
            <person name="Jia W."/>
            <person name="Huang R."/>
            <person name="Zhang M."/>
            <person name="Sun Y."/>
            <person name="Hu J."/>
            <person name="Fu X."/>
            <person name="Schnable P.S."/>
            <person name="Li F."/>
            <person name="Zhang H."/>
            <person name="Feng B."/>
            <person name="Zhu X."/>
            <person name="Liu R."/>
            <person name="Schnable J.C."/>
            <person name="Zhu J.-K."/>
            <person name="Zhang H."/>
        </authorList>
    </citation>
    <scope>NUCLEOTIDE SEQUENCE [LARGE SCALE GENOMIC DNA]</scope>
</reference>